<evidence type="ECO:0000259" key="4">
    <source>
        <dbReference type="Pfam" id="PF00370"/>
    </source>
</evidence>
<evidence type="ECO:0000256" key="2">
    <source>
        <dbReference type="ARBA" id="ARBA00022679"/>
    </source>
</evidence>
<evidence type="ECO:0000256" key="1">
    <source>
        <dbReference type="ARBA" id="ARBA00009156"/>
    </source>
</evidence>
<dbReference type="Proteomes" id="UP000014680">
    <property type="component" value="Unassembled WGS sequence"/>
</dbReference>
<organism evidence="6 7">
    <name type="scientific">Entamoeba invadens IP1</name>
    <dbReference type="NCBI Taxonomy" id="370355"/>
    <lineage>
        <taxon>Eukaryota</taxon>
        <taxon>Amoebozoa</taxon>
        <taxon>Evosea</taxon>
        <taxon>Archamoebae</taxon>
        <taxon>Mastigamoebida</taxon>
        <taxon>Entamoebidae</taxon>
        <taxon>Entamoeba</taxon>
    </lineage>
</organism>
<dbReference type="OMA" id="RVHTFCH"/>
<sequence length="501" mass="55910">MLLGYDIGSSFVKASLIDISTNSTLFTTQSPNTEMPIKVKSPGFAEQNVDEWWRSVVAVTHSIVSYCISSNLSTDQIKSIGISYQMHGLVLLDANGQVLRESIIWCDSRGISYGKRYEEMIGAEFCEEHLLNLPGNFTASKIGWVREHEPEVFSRIYKVMLPGDYIAYRMSGKMQTTCSGLSEMMLWDYTTQSISEEMVSMCGLKLSQLCDKVDTFSVQGTLLLSVSEELKIPQNVKICYRSGDQPNNAFTLNCLHDGEVASTAGTSGVVYCITQHKVKDSTNEVNTFLHVNHSTENEHYGVLLCISGCGCLYSFMKKVIGAEYTRMNELSEQVQIGSDGLLVIPFGNGPERILGNLDMNCSIHGINFFIHDKRHLIRASLESIAFSFAYGIKHIENMGIHINTIKACKANLFLSNVFVETLSGVTNKVVEIYDSDTASGAARGSGIGLGVFTYAECAPKIVERVCIEDEKRRQLFALYYKQWENIVLRQKDELLQKVFNN</sequence>
<dbReference type="EC" id="2.7.1.17" evidence="6"/>
<dbReference type="InterPro" id="IPR018484">
    <property type="entry name" value="FGGY_N"/>
</dbReference>
<dbReference type="RefSeq" id="XP_004261231.1">
    <property type="nucleotide sequence ID" value="XM_004261183.1"/>
</dbReference>
<gene>
    <name evidence="6" type="ORF">EIN_047530</name>
</gene>
<dbReference type="InterPro" id="IPR043129">
    <property type="entry name" value="ATPase_NBD"/>
</dbReference>
<dbReference type="PIRSF" id="PIRSF000538">
    <property type="entry name" value="GlpK"/>
    <property type="match status" value="1"/>
</dbReference>
<dbReference type="Pfam" id="PF02782">
    <property type="entry name" value="FGGY_C"/>
    <property type="match status" value="1"/>
</dbReference>
<evidence type="ECO:0000259" key="5">
    <source>
        <dbReference type="Pfam" id="PF02782"/>
    </source>
</evidence>
<keyword evidence="3 6" id="KW-0418">Kinase</keyword>
<comment type="similarity">
    <text evidence="1">Belongs to the FGGY kinase family.</text>
</comment>
<dbReference type="AlphaFoldDB" id="A0A0A1UH26"/>
<name>A0A0A1UH26_ENTIV</name>
<dbReference type="VEuPathDB" id="AmoebaDB:EIN_047530"/>
<evidence type="ECO:0000313" key="7">
    <source>
        <dbReference type="Proteomes" id="UP000014680"/>
    </source>
</evidence>
<dbReference type="KEGG" id="eiv:EIN_047530"/>
<dbReference type="GeneID" id="14893446"/>
<evidence type="ECO:0000256" key="3">
    <source>
        <dbReference type="ARBA" id="ARBA00022777"/>
    </source>
</evidence>
<reference evidence="6 7" key="1">
    <citation type="submission" date="2012-10" db="EMBL/GenBank/DDBJ databases">
        <authorList>
            <person name="Zafar N."/>
            <person name="Inman J."/>
            <person name="Hall N."/>
            <person name="Lorenzi H."/>
            <person name="Caler E."/>
        </authorList>
    </citation>
    <scope>NUCLEOTIDE SEQUENCE [LARGE SCALE GENOMIC DNA]</scope>
    <source>
        <strain evidence="6 7">IP1</strain>
    </source>
</reference>
<dbReference type="PANTHER" id="PTHR43095:SF5">
    <property type="entry name" value="XYLULOSE KINASE"/>
    <property type="match status" value="1"/>
</dbReference>
<dbReference type="InterPro" id="IPR050406">
    <property type="entry name" value="FGGY_Carb_Kinase"/>
</dbReference>
<dbReference type="CDD" id="cd07809">
    <property type="entry name" value="ASKHA_NBD_FGGY_BaXK-like"/>
    <property type="match status" value="1"/>
</dbReference>
<feature type="domain" description="Carbohydrate kinase FGGY N-terminal" evidence="4">
    <location>
        <begin position="1"/>
        <end position="248"/>
    </location>
</feature>
<dbReference type="InterPro" id="IPR018485">
    <property type="entry name" value="FGGY_C"/>
</dbReference>
<dbReference type="Pfam" id="PF00370">
    <property type="entry name" value="FGGY_N"/>
    <property type="match status" value="1"/>
</dbReference>
<keyword evidence="7" id="KW-1185">Reference proteome</keyword>
<dbReference type="PANTHER" id="PTHR43095">
    <property type="entry name" value="SUGAR KINASE"/>
    <property type="match status" value="1"/>
</dbReference>
<accession>A0A0A1UH26</accession>
<keyword evidence="2 6" id="KW-0808">Transferase</keyword>
<dbReference type="SUPFAM" id="SSF53067">
    <property type="entry name" value="Actin-like ATPase domain"/>
    <property type="match status" value="2"/>
</dbReference>
<dbReference type="GO" id="GO:0004856">
    <property type="term" value="F:D-xylulokinase activity"/>
    <property type="evidence" value="ECO:0007669"/>
    <property type="project" value="UniProtKB-EC"/>
</dbReference>
<dbReference type="InterPro" id="IPR000577">
    <property type="entry name" value="Carb_kinase_FGGY"/>
</dbReference>
<protein>
    <submittedName>
        <fullName evidence="6">Xylulose kinase, putative</fullName>
        <ecNumber evidence="6">2.7.1.17</ecNumber>
    </submittedName>
</protein>
<dbReference type="Gene3D" id="3.30.420.40">
    <property type="match status" value="2"/>
</dbReference>
<evidence type="ECO:0000313" key="6">
    <source>
        <dbReference type="EMBL" id="ELP94460.1"/>
    </source>
</evidence>
<dbReference type="OrthoDB" id="1728974at2759"/>
<feature type="domain" description="Carbohydrate kinase FGGY C-terminal" evidence="5">
    <location>
        <begin position="261"/>
        <end position="439"/>
    </location>
</feature>
<proteinExistence type="inferred from homology"/>
<dbReference type="EMBL" id="KB206215">
    <property type="protein sequence ID" value="ELP94460.1"/>
    <property type="molecule type" value="Genomic_DNA"/>
</dbReference>